<feature type="non-terminal residue" evidence="2">
    <location>
        <position position="1"/>
    </location>
</feature>
<evidence type="ECO:0000313" key="3">
    <source>
        <dbReference type="Proteomes" id="UP001304847"/>
    </source>
</evidence>
<gene>
    <name evidence="2" type="ORF">VCX44_13085</name>
</gene>
<dbReference type="InterPro" id="IPR012337">
    <property type="entry name" value="RNaseH-like_sf"/>
</dbReference>
<accession>A0ABU5WB69</accession>
<dbReference type="PANTHER" id="PTHR37529">
    <property type="entry name" value="TRANSPOSASE INSG FOR INSERTION SEQUENCE ELEMENT IS4-RELATED"/>
    <property type="match status" value="1"/>
</dbReference>
<name>A0ABU5WB69_AERCA</name>
<evidence type="ECO:0000313" key="2">
    <source>
        <dbReference type="EMBL" id="MEA9436718.1"/>
    </source>
</evidence>
<reference evidence="2 3" key="1">
    <citation type="submission" date="2023-12" db="EMBL/GenBank/DDBJ databases">
        <title>Characterization of antibiotic resistance in Aeromonas spp. in hospital effluent.</title>
        <authorList>
            <person name="Negoseki B.R.S."/>
            <person name="Krul D."/>
            <person name="Siqueira A.C."/>
            <person name="Almeida M."/>
            <person name="Mesa D."/>
            <person name="Conte D."/>
            <person name="Dalla-Costa L.M."/>
        </authorList>
    </citation>
    <scope>NUCLEOTIDE SEQUENCE [LARGE SCALE GENOMIC DNA]</scope>
    <source>
        <strain evidence="2 3">36v</strain>
    </source>
</reference>
<dbReference type="EMBL" id="JAYGOJ010000066">
    <property type="protein sequence ID" value="MEA9436718.1"/>
    <property type="molecule type" value="Genomic_DNA"/>
</dbReference>
<dbReference type="InterPro" id="IPR002559">
    <property type="entry name" value="Transposase_11"/>
</dbReference>
<dbReference type="SUPFAM" id="SSF53098">
    <property type="entry name" value="Ribonuclease H-like"/>
    <property type="match status" value="1"/>
</dbReference>
<proteinExistence type="predicted"/>
<dbReference type="Pfam" id="PF01609">
    <property type="entry name" value="DDE_Tnp_1"/>
    <property type="match status" value="1"/>
</dbReference>
<feature type="domain" description="Transposase IS4-like" evidence="1">
    <location>
        <begin position="13"/>
        <end position="95"/>
    </location>
</feature>
<comment type="caution">
    <text evidence="2">The sequence shown here is derived from an EMBL/GenBank/DDBJ whole genome shotgun (WGS) entry which is preliminary data.</text>
</comment>
<dbReference type="PANTHER" id="PTHR37529:SF1">
    <property type="entry name" value="TRANSPOSASE INSG FOR INSERTION SEQUENCE ELEMENT IS4-RELATED"/>
    <property type="match status" value="1"/>
</dbReference>
<dbReference type="Proteomes" id="UP001304847">
    <property type="component" value="Unassembled WGS sequence"/>
</dbReference>
<organism evidence="2 3">
    <name type="scientific">Aeromonas caviae</name>
    <name type="common">Aeromonas punctata</name>
    <dbReference type="NCBI Taxonomy" id="648"/>
    <lineage>
        <taxon>Bacteria</taxon>
        <taxon>Pseudomonadati</taxon>
        <taxon>Pseudomonadota</taxon>
        <taxon>Gammaproteobacteria</taxon>
        <taxon>Aeromonadales</taxon>
        <taxon>Aeromonadaceae</taxon>
        <taxon>Aeromonas</taxon>
    </lineage>
</organism>
<keyword evidence="3" id="KW-1185">Reference proteome</keyword>
<protein>
    <submittedName>
        <fullName evidence="2">IS4-like element ISAeme15 family transposase</fullName>
    </submittedName>
</protein>
<sequence>VSPQASKKNPALPTHWQVRAVTYEVAGKEKTVFTSLPVARFSAAQVATLYHERWEIELGYRDIKSAMQHNAITLRSKKVDLVYQELWGLLLGYNLVRREASQAAVAHQRAPNEVSFKFACQFIANQMAVMAGALSPAHTPRRLAELRGCIGVMFIEKRPRPSRPRAVKISKTRFPVNRNAAPLK</sequence>
<evidence type="ECO:0000259" key="1">
    <source>
        <dbReference type="Pfam" id="PF01609"/>
    </source>
</evidence>